<keyword evidence="4" id="KW-1185">Reference proteome</keyword>
<accession>A0A5N0V069</accession>
<organism evidence="3 4">
    <name type="scientific">Amycolatopsis acidicola</name>
    <dbReference type="NCBI Taxonomy" id="2596893"/>
    <lineage>
        <taxon>Bacteria</taxon>
        <taxon>Bacillati</taxon>
        <taxon>Actinomycetota</taxon>
        <taxon>Actinomycetes</taxon>
        <taxon>Pseudonocardiales</taxon>
        <taxon>Pseudonocardiaceae</taxon>
        <taxon>Amycolatopsis</taxon>
    </lineage>
</organism>
<dbReference type="SUPFAM" id="SSF55961">
    <property type="entry name" value="Bet v1-like"/>
    <property type="match status" value="2"/>
</dbReference>
<protein>
    <recommendedName>
        <fullName evidence="2">Activator of Hsp90 ATPase homologue 1/2-like C-terminal domain-containing protein</fullName>
    </recommendedName>
</protein>
<evidence type="ECO:0000313" key="4">
    <source>
        <dbReference type="Proteomes" id="UP000319769"/>
    </source>
</evidence>
<evidence type="ECO:0000256" key="1">
    <source>
        <dbReference type="ARBA" id="ARBA00006817"/>
    </source>
</evidence>
<dbReference type="Gene3D" id="3.30.530.20">
    <property type="match status" value="2"/>
</dbReference>
<proteinExistence type="inferred from homology"/>
<dbReference type="Pfam" id="PF08327">
    <property type="entry name" value="AHSA1"/>
    <property type="match status" value="1"/>
</dbReference>
<dbReference type="EMBL" id="VMNW02000032">
    <property type="protein sequence ID" value="KAA9158946.1"/>
    <property type="molecule type" value="Genomic_DNA"/>
</dbReference>
<dbReference type="OrthoDB" id="9803476at2"/>
<dbReference type="InterPro" id="IPR023393">
    <property type="entry name" value="START-like_dom_sf"/>
</dbReference>
<comment type="similarity">
    <text evidence="1">Belongs to the AHA1 family.</text>
</comment>
<dbReference type="CDD" id="cd08899">
    <property type="entry name" value="SRPBCC_CalC_Aha1-like_6"/>
    <property type="match status" value="1"/>
</dbReference>
<name>A0A5N0V069_9PSEU</name>
<feature type="domain" description="Activator of Hsp90 ATPase homologue 1/2-like C-terminal" evidence="2">
    <location>
        <begin position="10"/>
        <end position="127"/>
    </location>
</feature>
<gene>
    <name evidence="3" type="ORF">FPZ12_021785</name>
</gene>
<evidence type="ECO:0000313" key="3">
    <source>
        <dbReference type="EMBL" id="KAA9158946.1"/>
    </source>
</evidence>
<evidence type="ECO:0000259" key="2">
    <source>
        <dbReference type="Pfam" id="PF08327"/>
    </source>
</evidence>
<dbReference type="Proteomes" id="UP000319769">
    <property type="component" value="Unassembled WGS sequence"/>
</dbReference>
<reference evidence="3" key="1">
    <citation type="submission" date="2019-09" db="EMBL/GenBank/DDBJ databases">
        <authorList>
            <person name="Teo W.F.A."/>
            <person name="Duangmal K."/>
        </authorList>
    </citation>
    <scope>NUCLEOTIDE SEQUENCE [LARGE SCALE GENOMIC DNA]</scope>
    <source>
        <strain evidence="3">K81G1</strain>
    </source>
</reference>
<dbReference type="InterPro" id="IPR013538">
    <property type="entry name" value="ASHA1/2-like_C"/>
</dbReference>
<sequence length="297" mass="33297">MVRFQRRFRHPVTKVWRAITEPGELKHWFPALVETELRIGAPIRFAFPEEAPVDVVGHGEILELDPPKVYSFTWNQDVLRFELVPDGEGCVLHFSQTLGGGGVGALSAGRNAAGWDHCLGALEARLEDREAEPFTEWMPAMEHYIDVFGLGAGRYADGEIRFARDLVWKPLDDIWCTLVEGSEPKPGDEPPLRATNGYVEAGKVTKAEAPRLLEYEWLHEGKAAGVVRFELFADPALGNRVELTQTVPERLAEFAPTALAAWHTQLELFFAAVHGDIRCPWPADRMEALRKQYSARG</sequence>
<dbReference type="AlphaFoldDB" id="A0A5N0V069"/>
<comment type="caution">
    <text evidence="3">The sequence shown here is derived from an EMBL/GenBank/DDBJ whole genome shotgun (WGS) entry which is preliminary data.</text>
</comment>